<dbReference type="GO" id="GO:0004401">
    <property type="term" value="F:histidinol-phosphatase activity"/>
    <property type="evidence" value="ECO:0007669"/>
    <property type="project" value="UniProtKB-UniRule"/>
</dbReference>
<organism evidence="10 11">
    <name type="scientific">Longibaculum muris</name>
    <dbReference type="NCBI Taxonomy" id="1796628"/>
    <lineage>
        <taxon>Bacteria</taxon>
        <taxon>Bacillati</taxon>
        <taxon>Bacillota</taxon>
        <taxon>Erysipelotrichia</taxon>
        <taxon>Erysipelotrichales</taxon>
        <taxon>Coprobacillaceae</taxon>
        <taxon>Longibaculum</taxon>
    </lineage>
</organism>
<dbReference type="EC" id="3.1.3.15" evidence="3 8"/>
<protein>
    <recommendedName>
        <fullName evidence="3 8">Histidinol-phosphatase</fullName>
        <shortName evidence="8">HolPase</shortName>
        <ecNumber evidence="3 8">3.1.3.15</ecNumber>
    </recommendedName>
</protein>
<feature type="domain" description="Polymerase/histidinol phosphatase N-terminal" evidence="9">
    <location>
        <begin position="3"/>
        <end position="93"/>
    </location>
</feature>
<comment type="pathway">
    <text evidence="1 8">Amino-acid biosynthesis; L-histidine biosynthesis; L-histidine from 5-phospho-alpha-D-ribose 1-diphosphate: step 8/9.</text>
</comment>
<dbReference type="GO" id="GO:0005737">
    <property type="term" value="C:cytoplasm"/>
    <property type="evidence" value="ECO:0007669"/>
    <property type="project" value="TreeGrafter"/>
</dbReference>
<dbReference type="UniPathway" id="UPA00031">
    <property type="reaction ID" value="UER00013"/>
</dbReference>
<dbReference type="Proteomes" id="UP000295515">
    <property type="component" value="Unassembled WGS sequence"/>
</dbReference>
<evidence type="ECO:0000256" key="4">
    <source>
        <dbReference type="ARBA" id="ARBA00022605"/>
    </source>
</evidence>
<dbReference type="InterPro" id="IPR016195">
    <property type="entry name" value="Pol/histidinol_Pase-like"/>
</dbReference>
<evidence type="ECO:0000256" key="6">
    <source>
        <dbReference type="ARBA" id="ARBA00023102"/>
    </source>
</evidence>
<evidence type="ECO:0000259" key="9">
    <source>
        <dbReference type="SMART" id="SM00481"/>
    </source>
</evidence>
<keyword evidence="6 8" id="KW-0368">Histidine biosynthesis</keyword>
<reference evidence="10 11" key="1">
    <citation type="submission" date="2019-03" db="EMBL/GenBank/DDBJ databases">
        <title>Genomic Encyclopedia of Type Strains, Phase IV (KMG-IV): sequencing the most valuable type-strain genomes for metagenomic binning, comparative biology and taxonomic classification.</title>
        <authorList>
            <person name="Goeker M."/>
        </authorList>
    </citation>
    <scope>NUCLEOTIDE SEQUENCE [LARGE SCALE GENOMIC DNA]</scope>
    <source>
        <strain evidence="10 11">DSM 29487</strain>
    </source>
</reference>
<dbReference type="RefSeq" id="WP_066445710.1">
    <property type="nucleotide sequence ID" value="NZ_JANKBF010000020.1"/>
</dbReference>
<dbReference type="Gene3D" id="3.20.20.140">
    <property type="entry name" value="Metal-dependent hydrolases"/>
    <property type="match status" value="1"/>
</dbReference>
<dbReference type="Pfam" id="PF02811">
    <property type="entry name" value="PHP"/>
    <property type="match status" value="1"/>
</dbReference>
<evidence type="ECO:0000256" key="3">
    <source>
        <dbReference type="ARBA" id="ARBA00013085"/>
    </source>
</evidence>
<gene>
    <name evidence="10" type="ORF">EDD60_12341</name>
</gene>
<dbReference type="SUPFAM" id="SSF89550">
    <property type="entry name" value="PHP domain-like"/>
    <property type="match status" value="1"/>
</dbReference>
<evidence type="ECO:0000313" key="10">
    <source>
        <dbReference type="EMBL" id="TCV93607.1"/>
    </source>
</evidence>
<dbReference type="NCBIfam" id="TIGR01856">
    <property type="entry name" value="hisJ_fam"/>
    <property type="match status" value="1"/>
</dbReference>
<evidence type="ECO:0000313" key="11">
    <source>
        <dbReference type="Proteomes" id="UP000295515"/>
    </source>
</evidence>
<dbReference type="InterPro" id="IPR003141">
    <property type="entry name" value="Pol/His_phosphatase_N"/>
</dbReference>
<sequence>MFCDYHVHSIFSDDSNYEMEKIIQDAIALKMQEICFTDHVDYGIKKDWDDPTCNEKTILNVDYPRYFQEIERLQEKYQDKIIIKKGLEFGIQSTTIQDFQKLYNRYPMDFVILSVHQVNNQEFWTYEFQKGHSEYEYYQAYYQEMYDLVKNYHDYSVIGHMDMLKRYDDHDGYPAFEQHKDIITKILQTVIADHKGIELNTSSRRYGLDDLMPSTDILKLYYDLGGRILTIGSDSHKKEDLGAHIEALKKELKAIGFESFCTFKKMKPIFHPL</sequence>
<dbReference type="PANTHER" id="PTHR21039">
    <property type="entry name" value="HISTIDINOL PHOSPHATASE-RELATED"/>
    <property type="match status" value="1"/>
</dbReference>
<name>A0A4R3YLX8_9FIRM</name>
<comment type="catalytic activity">
    <reaction evidence="7 8">
        <text>L-histidinol phosphate + H2O = L-histidinol + phosphate</text>
        <dbReference type="Rhea" id="RHEA:14465"/>
        <dbReference type="ChEBI" id="CHEBI:15377"/>
        <dbReference type="ChEBI" id="CHEBI:43474"/>
        <dbReference type="ChEBI" id="CHEBI:57699"/>
        <dbReference type="ChEBI" id="CHEBI:57980"/>
        <dbReference type="EC" id="3.1.3.15"/>
    </reaction>
</comment>
<evidence type="ECO:0000256" key="7">
    <source>
        <dbReference type="ARBA" id="ARBA00049158"/>
    </source>
</evidence>
<accession>A0A4R3YLX8</accession>
<dbReference type="AlphaFoldDB" id="A0A4R3YLX8"/>
<dbReference type="SMART" id="SM00481">
    <property type="entry name" value="POLIIIAc"/>
    <property type="match status" value="1"/>
</dbReference>
<evidence type="ECO:0000256" key="5">
    <source>
        <dbReference type="ARBA" id="ARBA00022801"/>
    </source>
</evidence>
<dbReference type="PANTHER" id="PTHR21039:SF0">
    <property type="entry name" value="HISTIDINOL-PHOSPHATASE"/>
    <property type="match status" value="1"/>
</dbReference>
<proteinExistence type="inferred from homology"/>
<keyword evidence="4 8" id="KW-0028">Amino-acid biosynthesis</keyword>
<dbReference type="GeneID" id="98916345"/>
<dbReference type="EMBL" id="SMCQ01000023">
    <property type="protein sequence ID" value="TCV93607.1"/>
    <property type="molecule type" value="Genomic_DNA"/>
</dbReference>
<dbReference type="InterPro" id="IPR010140">
    <property type="entry name" value="Histidinol_P_phosphatase_HisJ"/>
</dbReference>
<keyword evidence="5 8" id="KW-0378">Hydrolase</keyword>
<evidence type="ECO:0000256" key="2">
    <source>
        <dbReference type="ARBA" id="ARBA00009152"/>
    </source>
</evidence>
<evidence type="ECO:0000256" key="1">
    <source>
        <dbReference type="ARBA" id="ARBA00004970"/>
    </source>
</evidence>
<comment type="caution">
    <text evidence="10">The sequence shown here is derived from an EMBL/GenBank/DDBJ whole genome shotgun (WGS) entry which is preliminary data.</text>
</comment>
<keyword evidence="11" id="KW-1185">Reference proteome</keyword>
<dbReference type="InterPro" id="IPR004013">
    <property type="entry name" value="PHP_dom"/>
</dbReference>
<dbReference type="GO" id="GO:0000105">
    <property type="term" value="P:L-histidine biosynthetic process"/>
    <property type="evidence" value="ECO:0007669"/>
    <property type="project" value="UniProtKB-UniRule"/>
</dbReference>
<comment type="similarity">
    <text evidence="2 8">Belongs to the PHP hydrolase family. HisK subfamily.</text>
</comment>
<evidence type="ECO:0000256" key="8">
    <source>
        <dbReference type="RuleBase" id="RU366003"/>
    </source>
</evidence>